<evidence type="ECO:0000313" key="10">
    <source>
        <dbReference type="Proteomes" id="UP000319986"/>
    </source>
</evidence>
<dbReference type="AlphaFoldDB" id="A0A4Y4C2Q9"/>
<dbReference type="GO" id="GO:0022857">
    <property type="term" value="F:transmembrane transporter activity"/>
    <property type="evidence" value="ECO:0007669"/>
    <property type="project" value="InterPro"/>
</dbReference>
<evidence type="ECO:0000256" key="6">
    <source>
        <dbReference type="ARBA" id="ARBA00022989"/>
    </source>
</evidence>
<keyword evidence="4" id="KW-1003">Cell membrane</keyword>
<feature type="transmembrane region" description="Helical" evidence="8">
    <location>
        <begin position="114"/>
        <end position="136"/>
    </location>
</feature>
<evidence type="ECO:0000256" key="5">
    <source>
        <dbReference type="ARBA" id="ARBA00022692"/>
    </source>
</evidence>
<keyword evidence="3" id="KW-0813">Transport</keyword>
<dbReference type="InterPro" id="IPR037294">
    <property type="entry name" value="ABC_BtuC-like"/>
</dbReference>
<dbReference type="GO" id="GO:0033214">
    <property type="term" value="P:siderophore-iron import into cell"/>
    <property type="evidence" value="ECO:0007669"/>
    <property type="project" value="TreeGrafter"/>
</dbReference>
<accession>A0A4Y4C2Q9</accession>
<evidence type="ECO:0000256" key="2">
    <source>
        <dbReference type="ARBA" id="ARBA00007935"/>
    </source>
</evidence>
<comment type="similarity">
    <text evidence="2">Belongs to the binding-protein-dependent transport system permease family. FecCD subfamily.</text>
</comment>
<feature type="transmembrane region" description="Helical" evidence="8">
    <location>
        <begin position="78"/>
        <end position="102"/>
    </location>
</feature>
<keyword evidence="7 8" id="KW-0472">Membrane</keyword>
<feature type="transmembrane region" description="Helical" evidence="8">
    <location>
        <begin position="142"/>
        <end position="160"/>
    </location>
</feature>
<comment type="subcellular location">
    <subcellularLocation>
        <location evidence="1">Cell membrane</location>
        <topology evidence="1">Multi-pass membrane protein</topology>
    </subcellularLocation>
</comment>
<dbReference type="Pfam" id="PF01032">
    <property type="entry name" value="FecCD"/>
    <property type="match status" value="1"/>
</dbReference>
<comment type="caution">
    <text evidence="9">The sequence shown here is derived from an EMBL/GenBank/DDBJ whole genome shotgun (WGS) entry which is preliminary data.</text>
</comment>
<reference evidence="9 10" key="1">
    <citation type="submission" date="2019-06" db="EMBL/GenBank/DDBJ databases">
        <title>Whole genome shotgun sequence of Corynebacterium variabile NBRC 15286.</title>
        <authorList>
            <person name="Hosoyama A."/>
            <person name="Uohara A."/>
            <person name="Ohji S."/>
            <person name="Ichikawa N."/>
        </authorList>
    </citation>
    <scope>NUCLEOTIDE SEQUENCE [LARGE SCALE GENOMIC DNA]</scope>
    <source>
        <strain evidence="9 10">NBRC 15286</strain>
    </source>
</reference>
<keyword evidence="6 8" id="KW-1133">Transmembrane helix</keyword>
<sequence>MTDLALEPAEITAPFVILSEGQWPRVPEHWPWHTHSVHELVWVRHGTMTTRIRTDDGEHLFTVPEGRGMWLPAGVHHAGQLTAVAVVAVGTVGFVGPVAPHLARSLVGARHGRVIPVSMLLGAVLVGVADILGRTFIAPSQIPVGLMIALIGAPYFVWLLRKS</sequence>
<dbReference type="PANTHER" id="PTHR30472:SF37">
    <property type="entry name" value="FE(3+) DICITRATE TRANSPORT SYSTEM PERMEASE PROTEIN FECD-RELATED"/>
    <property type="match status" value="1"/>
</dbReference>
<dbReference type="SUPFAM" id="SSF51182">
    <property type="entry name" value="RmlC-like cupins"/>
    <property type="match status" value="1"/>
</dbReference>
<name>A0A4Y4C2Q9_9CORY</name>
<dbReference type="GeneID" id="82889167"/>
<evidence type="ECO:0000256" key="4">
    <source>
        <dbReference type="ARBA" id="ARBA00022475"/>
    </source>
</evidence>
<dbReference type="Gene3D" id="1.10.3470.10">
    <property type="entry name" value="ABC transporter involved in vitamin B12 uptake, BtuC"/>
    <property type="match status" value="1"/>
</dbReference>
<dbReference type="PANTHER" id="PTHR30472">
    <property type="entry name" value="FERRIC ENTEROBACTIN TRANSPORT SYSTEM PERMEASE PROTEIN"/>
    <property type="match status" value="1"/>
</dbReference>
<proteinExistence type="inferred from homology"/>
<evidence type="ECO:0000256" key="7">
    <source>
        <dbReference type="ARBA" id="ARBA00023136"/>
    </source>
</evidence>
<dbReference type="InterPro" id="IPR000522">
    <property type="entry name" value="ABC_transptr_permease_BtuC"/>
</dbReference>
<dbReference type="SUPFAM" id="SSF81345">
    <property type="entry name" value="ABC transporter involved in vitamin B12 uptake, BtuC"/>
    <property type="match status" value="1"/>
</dbReference>
<dbReference type="InterPro" id="IPR011051">
    <property type="entry name" value="RmlC_Cupin_sf"/>
</dbReference>
<protein>
    <submittedName>
        <fullName evidence="9">Uncharacterized protein</fullName>
    </submittedName>
</protein>
<dbReference type="Proteomes" id="UP000319986">
    <property type="component" value="Unassembled WGS sequence"/>
</dbReference>
<evidence type="ECO:0000256" key="8">
    <source>
        <dbReference type="SAM" id="Phobius"/>
    </source>
</evidence>
<keyword evidence="5 8" id="KW-0812">Transmembrane</keyword>
<gene>
    <name evidence="9" type="ORF">CVA01_07240</name>
</gene>
<dbReference type="RefSeq" id="WP_280528058.1">
    <property type="nucleotide sequence ID" value="NZ_BJNT01000005.1"/>
</dbReference>
<dbReference type="GO" id="GO:0005886">
    <property type="term" value="C:plasma membrane"/>
    <property type="evidence" value="ECO:0007669"/>
    <property type="project" value="UniProtKB-SubCell"/>
</dbReference>
<evidence type="ECO:0000256" key="3">
    <source>
        <dbReference type="ARBA" id="ARBA00022448"/>
    </source>
</evidence>
<organism evidence="9 10">
    <name type="scientific">Corynebacterium variabile</name>
    <dbReference type="NCBI Taxonomy" id="1727"/>
    <lineage>
        <taxon>Bacteria</taxon>
        <taxon>Bacillati</taxon>
        <taxon>Actinomycetota</taxon>
        <taxon>Actinomycetes</taxon>
        <taxon>Mycobacteriales</taxon>
        <taxon>Corynebacteriaceae</taxon>
        <taxon>Corynebacterium</taxon>
    </lineage>
</organism>
<evidence type="ECO:0000256" key="1">
    <source>
        <dbReference type="ARBA" id="ARBA00004651"/>
    </source>
</evidence>
<evidence type="ECO:0000313" key="9">
    <source>
        <dbReference type="EMBL" id="GEC85410.1"/>
    </source>
</evidence>
<dbReference type="EMBL" id="BJNT01000005">
    <property type="protein sequence ID" value="GEC85410.1"/>
    <property type="molecule type" value="Genomic_DNA"/>
</dbReference>